<comment type="similarity">
    <text evidence="1">Belongs to the short-chain dehydrogenases/reductases (SDR) family.</text>
</comment>
<accession>A0ABS5IYU5</accession>
<dbReference type="SMART" id="SM00822">
    <property type="entry name" value="PKS_KR"/>
    <property type="match status" value="1"/>
</dbReference>
<evidence type="ECO:0000256" key="1">
    <source>
        <dbReference type="ARBA" id="ARBA00006484"/>
    </source>
</evidence>
<dbReference type="PANTHER" id="PTHR43618">
    <property type="entry name" value="7-ALPHA-HYDROXYSTEROID DEHYDROGENASE"/>
    <property type="match status" value="1"/>
</dbReference>
<reference evidence="5 6" key="1">
    <citation type="submission" date="2021-04" db="EMBL/GenBank/DDBJ databases">
        <title>Chitinophaga sp. nov., isolated from the rhizosphere soil.</title>
        <authorList>
            <person name="He S."/>
        </authorList>
    </citation>
    <scope>NUCLEOTIDE SEQUENCE [LARGE SCALE GENOMIC DNA]</scope>
    <source>
        <strain evidence="5 6">2R12</strain>
    </source>
</reference>
<comment type="caution">
    <text evidence="5">The sequence shown here is derived from an EMBL/GenBank/DDBJ whole genome shotgun (WGS) entry which is preliminary data.</text>
</comment>
<dbReference type="Proteomes" id="UP000676386">
    <property type="component" value="Unassembled WGS sequence"/>
</dbReference>
<proteinExistence type="inferred from homology"/>
<evidence type="ECO:0000256" key="3">
    <source>
        <dbReference type="ARBA" id="ARBA00023002"/>
    </source>
</evidence>
<keyword evidence="2" id="KW-0521">NADP</keyword>
<protein>
    <submittedName>
        <fullName evidence="5">SDR family oxidoreductase</fullName>
    </submittedName>
</protein>
<dbReference type="InterPro" id="IPR020904">
    <property type="entry name" value="Sc_DH/Rdtase_CS"/>
</dbReference>
<name>A0ABS5IYU5_9BACT</name>
<keyword evidence="6" id="KW-1185">Reference proteome</keyword>
<evidence type="ECO:0000313" key="5">
    <source>
        <dbReference type="EMBL" id="MBS0028050.1"/>
    </source>
</evidence>
<dbReference type="InterPro" id="IPR057326">
    <property type="entry name" value="KR_dom"/>
</dbReference>
<gene>
    <name evidence="5" type="ORF">KE626_12100</name>
</gene>
<dbReference type="PANTHER" id="PTHR43618:SF8">
    <property type="entry name" value="7ALPHA-HYDROXYSTEROID DEHYDROGENASE"/>
    <property type="match status" value="1"/>
</dbReference>
<dbReference type="RefSeq" id="WP_211973164.1">
    <property type="nucleotide sequence ID" value="NZ_CBFHAM010000003.1"/>
</dbReference>
<feature type="domain" description="Ketoreductase" evidence="4">
    <location>
        <begin position="7"/>
        <end position="179"/>
    </location>
</feature>
<evidence type="ECO:0000259" key="4">
    <source>
        <dbReference type="SMART" id="SM00822"/>
    </source>
</evidence>
<dbReference type="EMBL" id="JAGTXB010000005">
    <property type="protein sequence ID" value="MBS0028050.1"/>
    <property type="molecule type" value="Genomic_DNA"/>
</dbReference>
<dbReference type="SUPFAM" id="SSF51735">
    <property type="entry name" value="NAD(P)-binding Rossmann-fold domains"/>
    <property type="match status" value="1"/>
</dbReference>
<dbReference type="InterPro" id="IPR002347">
    <property type="entry name" value="SDR_fam"/>
</dbReference>
<dbReference type="PROSITE" id="PS00061">
    <property type="entry name" value="ADH_SHORT"/>
    <property type="match status" value="1"/>
</dbReference>
<dbReference type="InterPro" id="IPR052178">
    <property type="entry name" value="Sec_Metab_Biosynth_SDR"/>
</dbReference>
<dbReference type="Pfam" id="PF13561">
    <property type="entry name" value="adh_short_C2"/>
    <property type="match status" value="1"/>
</dbReference>
<dbReference type="PRINTS" id="PR00081">
    <property type="entry name" value="GDHRDH"/>
</dbReference>
<organism evidence="5 6">
    <name type="scientific">Chitinophaga hostae</name>
    <dbReference type="NCBI Taxonomy" id="2831022"/>
    <lineage>
        <taxon>Bacteria</taxon>
        <taxon>Pseudomonadati</taxon>
        <taxon>Bacteroidota</taxon>
        <taxon>Chitinophagia</taxon>
        <taxon>Chitinophagales</taxon>
        <taxon>Chitinophagaceae</taxon>
        <taxon>Chitinophaga</taxon>
    </lineage>
</organism>
<evidence type="ECO:0000313" key="6">
    <source>
        <dbReference type="Proteomes" id="UP000676386"/>
    </source>
</evidence>
<dbReference type="PRINTS" id="PR00080">
    <property type="entry name" value="SDRFAMILY"/>
</dbReference>
<evidence type="ECO:0000256" key="2">
    <source>
        <dbReference type="ARBA" id="ARBA00022857"/>
    </source>
</evidence>
<dbReference type="Gene3D" id="3.40.50.720">
    <property type="entry name" value="NAD(P)-binding Rossmann-like Domain"/>
    <property type="match status" value="1"/>
</dbReference>
<keyword evidence="3" id="KW-0560">Oxidoreductase</keyword>
<sequence length="248" mass="25795">MKNLENKIALITGGNSGIGYATAKELIAQGATVIITGRRKEAVDAAAAALGAFPFTADQSSVAAIEQLAADIKEQFGKIDILFINAGIVGSTSIEMATEALFDNVMAVNFKGAYFTLSRFIPLLKDGASVVFLSSNTASMNTANASIYSSSKAGLNAIMKIAALELAPRGIRVNAVSPGPTETEIFNKMGLDETGIQSIKNHVTDKVPLAKMGRAQDVGKMVAYFCGEASGFITGAEIVMDGGMSLAN</sequence>
<dbReference type="InterPro" id="IPR036291">
    <property type="entry name" value="NAD(P)-bd_dom_sf"/>
</dbReference>
<dbReference type="CDD" id="cd05233">
    <property type="entry name" value="SDR_c"/>
    <property type="match status" value="1"/>
</dbReference>